<evidence type="ECO:0000313" key="3">
    <source>
        <dbReference type="Proteomes" id="UP000522081"/>
    </source>
</evidence>
<organism evidence="2 3">
    <name type="scientific">Novosphingobium marinum</name>
    <dbReference type="NCBI Taxonomy" id="1514948"/>
    <lineage>
        <taxon>Bacteria</taxon>
        <taxon>Pseudomonadati</taxon>
        <taxon>Pseudomonadota</taxon>
        <taxon>Alphaproteobacteria</taxon>
        <taxon>Sphingomonadales</taxon>
        <taxon>Sphingomonadaceae</taxon>
        <taxon>Novosphingobium</taxon>
    </lineage>
</organism>
<keyword evidence="1" id="KW-1133">Transmembrane helix</keyword>
<comment type="caution">
    <text evidence="2">The sequence shown here is derived from an EMBL/GenBank/DDBJ whole genome shotgun (WGS) entry which is preliminary data.</text>
</comment>
<dbReference type="AlphaFoldDB" id="A0A7Y9XYK4"/>
<reference evidence="2 3" key="1">
    <citation type="submission" date="2020-07" db="EMBL/GenBank/DDBJ databases">
        <title>Genomic Encyclopedia of Type Strains, Phase IV (KMG-IV): sequencing the most valuable type-strain genomes for metagenomic binning, comparative biology and taxonomic classification.</title>
        <authorList>
            <person name="Goeker M."/>
        </authorList>
    </citation>
    <scope>NUCLEOTIDE SEQUENCE [LARGE SCALE GENOMIC DNA]</scope>
    <source>
        <strain evidence="2 3">DSM 29043</strain>
    </source>
</reference>
<evidence type="ECO:0000313" key="2">
    <source>
        <dbReference type="EMBL" id="NYH95473.1"/>
    </source>
</evidence>
<proteinExistence type="predicted"/>
<evidence type="ECO:0000256" key="1">
    <source>
        <dbReference type="SAM" id="Phobius"/>
    </source>
</evidence>
<dbReference type="Proteomes" id="UP000522081">
    <property type="component" value="Unassembled WGS sequence"/>
</dbReference>
<keyword evidence="1" id="KW-0472">Membrane</keyword>
<keyword evidence="3" id="KW-1185">Reference proteome</keyword>
<gene>
    <name evidence="2" type="ORF">FHS75_001792</name>
</gene>
<dbReference type="RefSeq" id="WP_179407319.1">
    <property type="nucleotide sequence ID" value="NZ_BMGF01000002.1"/>
</dbReference>
<dbReference type="EMBL" id="JACBZF010000002">
    <property type="protein sequence ID" value="NYH95473.1"/>
    <property type="molecule type" value="Genomic_DNA"/>
</dbReference>
<protein>
    <submittedName>
        <fullName evidence="2">Putative membrane protein YphA (DoxX/SURF4 family)</fullName>
    </submittedName>
</protein>
<sequence>MKKLLGGILLAIGILVALVSGLCTGLVLSTILWPVTTGEADMSGIPTVLAIGGIPFALGVAMIVGGLALVRSDREQ</sequence>
<name>A0A7Y9XYK4_9SPHN</name>
<feature type="transmembrane region" description="Helical" evidence="1">
    <location>
        <begin position="45"/>
        <end position="70"/>
    </location>
</feature>
<keyword evidence="1" id="KW-0812">Transmembrane</keyword>
<accession>A0A7Y9XYK4</accession>